<dbReference type="Proteomes" id="UP000688137">
    <property type="component" value="Unassembled WGS sequence"/>
</dbReference>
<gene>
    <name evidence="1" type="ORF">PPRIM_AZ9-3.1.T0190347</name>
</gene>
<keyword evidence="2" id="KW-1185">Reference proteome</keyword>
<proteinExistence type="predicted"/>
<sequence>MVQFGNKMNFFIIGGYLDNLQITNQCEAFDCINKRIIKLPNLRLAFLTILLLTKYVNQLINRIFIEKLLGILYYNILIVINGFNDVFNLNRIKLINLLGGYSENNKGSKQCIILEINDKTAKVIEIKQLEQYTNYSLGKDLGIIECSIRQLKQLFSRFQKNFNF</sequence>
<comment type="caution">
    <text evidence="1">The sequence shown here is derived from an EMBL/GenBank/DDBJ whole genome shotgun (WGS) entry which is preliminary data.</text>
</comment>
<evidence type="ECO:0000313" key="1">
    <source>
        <dbReference type="EMBL" id="CAD8052738.1"/>
    </source>
</evidence>
<dbReference type="EMBL" id="CAJJDM010000016">
    <property type="protein sequence ID" value="CAD8052738.1"/>
    <property type="molecule type" value="Genomic_DNA"/>
</dbReference>
<protein>
    <submittedName>
        <fullName evidence="1">Uncharacterized protein</fullName>
    </submittedName>
</protein>
<organism evidence="1 2">
    <name type="scientific">Paramecium primaurelia</name>
    <dbReference type="NCBI Taxonomy" id="5886"/>
    <lineage>
        <taxon>Eukaryota</taxon>
        <taxon>Sar</taxon>
        <taxon>Alveolata</taxon>
        <taxon>Ciliophora</taxon>
        <taxon>Intramacronucleata</taxon>
        <taxon>Oligohymenophorea</taxon>
        <taxon>Peniculida</taxon>
        <taxon>Parameciidae</taxon>
        <taxon>Paramecium</taxon>
    </lineage>
</organism>
<dbReference type="AlphaFoldDB" id="A0A8S1KCC9"/>
<name>A0A8S1KCC9_PARPR</name>
<reference evidence="1" key="1">
    <citation type="submission" date="2021-01" db="EMBL/GenBank/DDBJ databases">
        <authorList>
            <consortium name="Genoscope - CEA"/>
            <person name="William W."/>
        </authorList>
    </citation>
    <scope>NUCLEOTIDE SEQUENCE</scope>
</reference>
<evidence type="ECO:0000313" key="2">
    <source>
        <dbReference type="Proteomes" id="UP000688137"/>
    </source>
</evidence>
<accession>A0A8S1KCC9</accession>